<keyword evidence="2" id="KW-1185">Reference proteome</keyword>
<comment type="caution">
    <text evidence="1">The sequence shown here is derived from an EMBL/GenBank/DDBJ whole genome shotgun (WGS) entry which is preliminary data.</text>
</comment>
<organism evidence="1 2">
    <name type="scientific">Pelagihabitans pacificus</name>
    <dbReference type="NCBI Taxonomy" id="2696054"/>
    <lineage>
        <taxon>Bacteria</taxon>
        <taxon>Pseudomonadati</taxon>
        <taxon>Bacteroidota</taxon>
        <taxon>Flavobacteriia</taxon>
        <taxon>Flavobacteriales</taxon>
        <taxon>Flavobacteriaceae</taxon>
        <taxon>Pelagihabitans</taxon>
    </lineage>
</organism>
<name>A0A967E412_9FLAO</name>
<reference evidence="1" key="1">
    <citation type="submission" date="2019-07" db="EMBL/GenBank/DDBJ databases">
        <authorList>
            <person name="De-Chao Zhang Q."/>
        </authorList>
    </citation>
    <scope>NUCLEOTIDE SEQUENCE</scope>
    <source>
        <strain evidence="1">TP-CH-4</strain>
    </source>
</reference>
<evidence type="ECO:0000313" key="2">
    <source>
        <dbReference type="Proteomes" id="UP000707206"/>
    </source>
</evidence>
<gene>
    <name evidence="1" type="ORF">FK220_001090</name>
</gene>
<dbReference type="EMBL" id="VIKU02000001">
    <property type="protein sequence ID" value="NHF57917.1"/>
    <property type="molecule type" value="Genomic_DNA"/>
</dbReference>
<reference evidence="1" key="2">
    <citation type="submission" date="2020-03" db="EMBL/GenBank/DDBJ databases">
        <title>Flavobacteriaceae bacterium strain TP-CH-4, a member of the family Flavobacteriaceae isolated from a deep-sea seamount.</title>
        <authorList>
            <person name="Zhang D.-C."/>
        </authorList>
    </citation>
    <scope>NUCLEOTIDE SEQUENCE</scope>
    <source>
        <strain evidence="1">TP-CH-4</strain>
    </source>
</reference>
<sequence length="135" mass="15485">MSQKNLTSLPVYGKALELCNMSREIASYVSFNKDLLKLYQSKSLRDHIADALLTDAILIPQQIAQAEQASSYRERMRRASFIGIMIRNINSYCTGLEKDGVREKEYLDLLRAEIKSFRSSFKKWRKALSGDSRQG</sequence>
<protein>
    <submittedName>
        <fullName evidence="1">TIGR03643 family protein</fullName>
    </submittedName>
</protein>
<dbReference type="Proteomes" id="UP000707206">
    <property type="component" value="Unassembled WGS sequence"/>
</dbReference>
<proteinExistence type="predicted"/>
<evidence type="ECO:0000313" key="1">
    <source>
        <dbReference type="EMBL" id="NHF57917.1"/>
    </source>
</evidence>
<accession>A0A967E412</accession>
<dbReference type="AlphaFoldDB" id="A0A967E412"/>